<accession>A0AAE0G0A4</accession>
<gene>
    <name evidence="1" type="ORF">CYMTET_22981</name>
</gene>
<dbReference type="Proteomes" id="UP001190700">
    <property type="component" value="Unassembled WGS sequence"/>
</dbReference>
<keyword evidence="2" id="KW-1185">Reference proteome</keyword>
<dbReference type="EMBL" id="LGRX02011784">
    <property type="protein sequence ID" value="KAK3268521.1"/>
    <property type="molecule type" value="Genomic_DNA"/>
</dbReference>
<organism evidence="1 2">
    <name type="scientific">Cymbomonas tetramitiformis</name>
    <dbReference type="NCBI Taxonomy" id="36881"/>
    <lineage>
        <taxon>Eukaryota</taxon>
        <taxon>Viridiplantae</taxon>
        <taxon>Chlorophyta</taxon>
        <taxon>Pyramimonadophyceae</taxon>
        <taxon>Pyramimonadales</taxon>
        <taxon>Pyramimonadaceae</taxon>
        <taxon>Cymbomonas</taxon>
    </lineage>
</organism>
<sequence length="216" mass="24312">MEDAGSYTIGLSGTWYSTIYTIHITQEGPDVTATCDGVPWSPTRGVVVGNVITLHFPQAMSGRIYFDGEYRVIRWNSTSLWTRRSRTQVPVEPAPIPPEDRTVNFGVLFPGRSFGVGRDMFVWNDMNDGEFSMDVLALFTNGMLDPGTAELESELPRRMCFYLTTPLPQHIANLQLYMRGEGPAVESHLISTVDNLRPSVDLDNLPWRSVLLKWPK</sequence>
<protein>
    <submittedName>
        <fullName evidence="1">Uncharacterized protein</fullName>
    </submittedName>
</protein>
<proteinExistence type="predicted"/>
<dbReference type="AlphaFoldDB" id="A0AAE0G0A4"/>
<name>A0AAE0G0A4_9CHLO</name>
<reference evidence="1 2" key="1">
    <citation type="journal article" date="2015" name="Genome Biol. Evol.">
        <title>Comparative Genomics of a Bacterivorous Green Alga Reveals Evolutionary Causalities and Consequences of Phago-Mixotrophic Mode of Nutrition.</title>
        <authorList>
            <person name="Burns J.A."/>
            <person name="Paasch A."/>
            <person name="Narechania A."/>
            <person name="Kim E."/>
        </authorList>
    </citation>
    <scope>NUCLEOTIDE SEQUENCE [LARGE SCALE GENOMIC DNA]</scope>
    <source>
        <strain evidence="1 2">PLY_AMNH</strain>
    </source>
</reference>
<comment type="caution">
    <text evidence="1">The sequence shown here is derived from an EMBL/GenBank/DDBJ whole genome shotgun (WGS) entry which is preliminary data.</text>
</comment>
<evidence type="ECO:0000313" key="1">
    <source>
        <dbReference type="EMBL" id="KAK3268521.1"/>
    </source>
</evidence>
<evidence type="ECO:0000313" key="2">
    <source>
        <dbReference type="Proteomes" id="UP001190700"/>
    </source>
</evidence>